<accession>A0A1D1VDD7</accession>
<keyword evidence="3" id="KW-1185">Reference proteome</keyword>
<evidence type="ECO:0000313" key="3">
    <source>
        <dbReference type="Proteomes" id="UP000186922"/>
    </source>
</evidence>
<sequence>MAFFTPIIKPGMNLWNIDPYGRSRKSSSKAPSRKRASSESFVDAKVKAPKVVSASRAKRSTIELLQRRCSVPQTSSARTKRTPGGCNGLCNVRSCKARLVNSSVMIAGSAESLQSLTSQRYMSLHVIVEEDDDDIDGSLSTVSSDGSLELGKRIVDTNIFGPPTSPTVSSLSRERKHGRFLRRLRKMLGLKGSKDKEPEASTTPTVPSPKLLDDQLVPEAGSPSASDARGGLVGFVRSLSHRRRS</sequence>
<dbReference type="Proteomes" id="UP000186922">
    <property type="component" value="Unassembled WGS sequence"/>
</dbReference>
<proteinExistence type="predicted"/>
<evidence type="ECO:0000313" key="2">
    <source>
        <dbReference type="EMBL" id="GAU97747.1"/>
    </source>
</evidence>
<protein>
    <submittedName>
        <fullName evidence="2">Uncharacterized protein</fullName>
    </submittedName>
</protein>
<reference evidence="2 3" key="1">
    <citation type="journal article" date="2016" name="Nat. Commun.">
        <title>Extremotolerant tardigrade genome and improved radiotolerance of human cultured cells by tardigrade-unique protein.</title>
        <authorList>
            <person name="Hashimoto T."/>
            <person name="Horikawa D.D."/>
            <person name="Saito Y."/>
            <person name="Kuwahara H."/>
            <person name="Kozuka-Hata H."/>
            <person name="Shin-I T."/>
            <person name="Minakuchi Y."/>
            <person name="Ohishi K."/>
            <person name="Motoyama A."/>
            <person name="Aizu T."/>
            <person name="Enomoto A."/>
            <person name="Kondo K."/>
            <person name="Tanaka S."/>
            <person name="Hara Y."/>
            <person name="Koshikawa S."/>
            <person name="Sagara H."/>
            <person name="Miura T."/>
            <person name="Yokobori S."/>
            <person name="Miyagawa K."/>
            <person name="Suzuki Y."/>
            <person name="Kubo T."/>
            <person name="Oyama M."/>
            <person name="Kohara Y."/>
            <person name="Fujiyama A."/>
            <person name="Arakawa K."/>
            <person name="Katayama T."/>
            <person name="Toyoda A."/>
            <person name="Kunieda T."/>
        </authorList>
    </citation>
    <scope>NUCLEOTIDE SEQUENCE [LARGE SCALE GENOMIC DNA]</scope>
    <source>
        <strain evidence="2 3">YOKOZUNA-1</strain>
    </source>
</reference>
<name>A0A1D1VDD7_RAMVA</name>
<feature type="region of interest" description="Disordered" evidence="1">
    <location>
        <begin position="188"/>
        <end position="231"/>
    </location>
</feature>
<dbReference type="AlphaFoldDB" id="A0A1D1VDD7"/>
<gene>
    <name evidence="2" type="primary">RvY_08988-1</name>
    <name evidence="2" type="synonym">RvY_08988.1</name>
    <name evidence="2" type="ORF">RvY_08988</name>
</gene>
<evidence type="ECO:0000256" key="1">
    <source>
        <dbReference type="SAM" id="MobiDB-lite"/>
    </source>
</evidence>
<organism evidence="2 3">
    <name type="scientific">Ramazzottius varieornatus</name>
    <name type="common">Water bear</name>
    <name type="synonym">Tardigrade</name>
    <dbReference type="NCBI Taxonomy" id="947166"/>
    <lineage>
        <taxon>Eukaryota</taxon>
        <taxon>Metazoa</taxon>
        <taxon>Ecdysozoa</taxon>
        <taxon>Tardigrada</taxon>
        <taxon>Eutardigrada</taxon>
        <taxon>Parachela</taxon>
        <taxon>Hypsibioidea</taxon>
        <taxon>Ramazzottiidae</taxon>
        <taxon>Ramazzottius</taxon>
    </lineage>
</organism>
<dbReference type="EMBL" id="BDGG01000004">
    <property type="protein sequence ID" value="GAU97747.1"/>
    <property type="molecule type" value="Genomic_DNA"/>
</dbReference>
<feature type="region of interest" description="Disordered" evidence="1">
    <location>
        <begin position="18"/>
        <end position="42"/>
    </location>
</feature>
<feature type="compositionally biased region" description="Basic residues" evidence="1">
    <location>
        <begin position="22"/>
        <end position="35"/>
    </location>
</feature>
<comment type="caution">
    <text evidence="2">The sequence shown here is derived from an EMBL/GenBank/DDBJ whole genome shotgun (WGS) entry which is preliminary data.</text>
</comment>